<dbReference type="Proteomes" id="UP001171111">
    <property type="component" value="Unassembled WGS sequence"/>
</dbReference>
<sequence length="115" mass="12717">MKIAFAKIGSEPLNISHEYEGISFKGTLKRKNAEQVLASGELSGVLKHFCDSCGEPLEISINESLELSLNDGATSAPDLDIVEFYDGFIDLDELINSEIESIKSDYFYCKNCKTN</sequence>
<evidence type="ECO:0000313" key="1">
    <source>
        <dbReference type="EMBL" id="MDO2409466.1"/>
    </source>
</evidence>
<reference evidence="1 2" key="1">
    <citation type="submission" date="2023-06" db="EMBL/GenBank/DDBJ databases">
        <title>Campylobacter magnum sp. nov., isolated from cecal contents of domestic pigs (Sus scrofa domesticus).</title>
        <authorList>
            <person name="Papic B."/>
            <person name="Gruntar I."/>
        </authorList>
    </citation>
    <scope>NUCLEOTIDE SEQUENCE [LARGE SCALE GENOMIC DNA]</scope>
    <source>
        <strain evidence="2">34484-21</strain>
    </source>
</reference>
<evidence type="ECO:0008006" key="3">
    <source>
        <dbReference type="Google" id="ProtNLM"/>
    </source>
</evidence>
<protein>
    <recommendedName>
        <fullName evidence="3">DUF177 domain-containing protein</fullName>
    </recommendedName>
</protein>
<proteinExistence type="predicted"/>
<dbReference type="RefSeq" id="WP_302244327.1">
    <property type="nucleotide sequence ID" value="NZ_JAULJQ010000005.1"/>
</dbReference>
<gene>
    <name evidence="1" type="ORF">Q2362_05055</name>
</gene>
<comment type="caution">
    <text evidence="1">The sequence shown here is derived from an EMBL/GenBank/DDBJ whole genome shotgun (WGS) entry which is preliminary data.</text>
</comment>
<evidence type="ECO:0000313" key="2">
    <source>
        <dbReference type="Proteomes" id="UP001171111"/>
    </source>
</evidence>
<name>A0ABT8TB24_9BACT</name>
<organism evidence="1 2">
    <name type="scientific">Campylobacter magnus</name>
    <dbReference type="NCBI Taxonomy" id="3026462"/>
    <lineage>
        <taxon>Bacteria</taxon>
        <taxon>Pseudomonadati</taxon>
        <taxon>Campylobacterota</taxon>
        <taxon>Epsilonproteobacteria</taxon>
        <taxon>Campylobacterales</taxon>
        <taxon>Campylobacteraceae</taxon>
        <taxon>Campylobacter</taxon>
    </lineage>
</organism>
<keyword evidence="2" id="KW-1185">Reference proteome</keyword>
<accession>A0ABT8TB24</accession>
<dbReference type="EMBL" id="JAULJQ010000005">
    <property type="protein sequence ID" value="MDO2409466.1"/>
    <property type="molecule type" value="Genomic_DNA"/>
</dbReference>